<dbReference type="PROSITE" id="PS50096">
    <property type="entry name" value="IQ"/>
    <property type="match status" value="1"/>
</dbReference>
<dbReference type="EMBL" id="JWZX01002781">
    <property type="protein sequence ID" value="KOO26952.1"/>
    <property type="molecule type" value="Genomic_DNA"/>
</dbReference>
<proteinExistence type="predicted"/>
<accession>A0A0M0JKX4</accession>
<sequence>MFKWVSPRFSGVRHTTPAKKSAAKGPHFGNDGEPYLEGKKLLFGYSLSDEVEAGMVPLALMPPPGTFSPVMAPEEVEPDEGELRRRSVQARMDAAGYSVLPRVPSDGAAGLMAITAGLGIAPIAAAAAAAAQLSFAAIGISAVLAGGGTAAAVCSQAPEPYTAYKNRLSTTPAAELLPYVCCLGGESIRRRALRLRVLTRTAHTLELLMGVAALGLAIDLYMAVPFGFSRYYPFITVGDPSYGAQASPLAASYELLIALVCLGSFRRWLSTAPYDRLRQMWTGEAYGRLADAPMTYEEFLAKNQPKLGLEEKPCLARVGEAFEEAFEELSDILLRRVFGSKTVEELSVYLGRLHMCFGRCLGATGRWQPIPPELANSRDPLWNTPSFVSDLWFEFGVNVRAQPLKCLVALACFTLAADAVLVYRHVVPPHSIEISHELFGSVIISGGSPLQGVDMNRLWLSTYGLFFTSFLVLLSTHRAFRKIVRPLEFEDCERAESERIEERTAKRTARQHRTHMSWLLAASYESPDECRHLVGEIDEAIKQATAFRSTLPFPNEPPKLTYYDEDPEFGWKLLPPPAEDLAAYLPIEFTRPLSPPGRQPDFGSPPPSPPPSPPSVMKTHTKTKFSRPTSLVLRPSWCLAFDKAIQAAVEGLKAIRVQLVALERVEAIANMEEPNVDELQIALRVAASILVPAHALELATRPRGAPDSNLVTFVAEPPDMAPSVLETVSSSMGSAIAGAGSWVSGLGSAIGESMGKGIGEYVESRRREEAARERILTETAKDLLEVSVAGLRQALADAEGVLSASELLGHREKCDQAEKAQATLKAAMELVEGHVLLIDPAAIRAAVAACKDAGIDERALAFLVAFAADAAEAQTNDPVMRALKACTAPPDLMQIDVSKLRRALGEAKAAGIPDALIARYEATLLEAEQLQVASSGPDTNAAATKVQAAMRGKSVRSAREKKAPAALPAAPAAAAAPRSKPAVTGQRFAIGCDVYVKRSNGEESIAFVMEYDAANKAYMVELEAAGSGQIKQCREDIMREGPSAAA</sequence>
<feature type="transmembrane region" description="Helical" evidence="2">
    <location>
        <begin position="204"/>
        <end position="228"/>
    </location>
</feature>
<feature type="compositionally biased region" description="Pro residues" evidence="1">
    <location>
        <begin position="594"/>
        <end position="614"/>
    </location>
</feature>
<reference evidence="4" key="1">
    <citation type="journal article" date="2015" name="PLoS Genet.">
        <title>Genome Sequence and Transcriptome Analyses of Chrysochromulina tobin: Metabolic Tools for Enhanced Algal Fitness in the Prominent Order Prymnesiales (Haptophyceae).</title>
        <authorList>
            <person name="Hovde B.T."/>
            <person name="Deodato C.R."/>
            <person name="Hunsperger H.M."/>
            <person name="Ryken S.A."/>
            <person name="Yost W."/>
            <person name="Jha R.K."/>
            <person name="Patterson J."/>
            <person name="Monnat R.J. Jr."/>
            <person name="Barlow S.B."/>
            <person name="Starkenburg S.R."/>
            <person name="Cattolico R.A."/>
        </authorList>
    </citation>
    <scope>NUCLEOTIDE SEQUENCE</scope>
    <source>
        <strain evidence="4">CCMP291</strain>
    </source>
</reference>
<protein>
    <submittedName>
        <fullName evidence="3">Uncharacterized protein</fullName>
    </submittedName>
</protein>
<dbReference type="AlphaFoldDB" id="A0A0M0JKX4"/>
<organism evidence="3 4">
    <name type="scientific">Chrysochromulina tobinii</name>
    <dbReference type="NCBI Taxonomy" id="1460289"/>
    <lineage>
        <taxon>Eukaryota</taxon>
        <taxon>Haptista</taxon>
        <taxon>Haptophyta</taxon>
        <taxon>Prymnesiophyceae</taxon>
        <taxon>Prymnesiales</taxon>
        <taxon>Chrysochromulinaceae</taxon>
        <taxon>Chrysochromulina</taxon>
    </lineage>
</organism>
<feature type="region of interest" description="Disordered" evidence="1">
    <location>
        <begin position="955"/>
        <end position="978"/>
    </location>
</feature>
<feature type="transmembrane region" description="Helical" evidence="2">
    <location>
        <begin position="108"/>
        <end position="129"/>
    </location>
</feature>
<keyword evidence="2" id="KW-0812">Transmembrane</keyword>
<feature type="transmembrane region" description="Helical" evidence="2">
    <location>
        <begin position="248"/>
        <end position="269"/>
    </location>
</feature>
<evidence type="ECO:0000313" key="3">
    <source>
        <dbReference type="EMBL" id="KOO26952.1"/>
    </source>
</evidence>
<feature type="region of interest" description="Disordered" evidence="1">
    <location>
        <begin position="594"/>
        <end position="623"/>
    </location>
</feature>
<name>A0A0M0JKX4_9EUKA</name>
<keyword evidence="2" id="KW-0472">Membrane</keyword>
<feature type="transmembrane region" description="Helical" evidence="2">
    <location>
        <begin position="458"/>
        <end position="476"/>
    </location>
</feature>
<evidence type="ECO:0000256" key="2">
    <source>
        <dbReference type="SAM" id="Phobius"/>
    </source>
</evidence>
<keyword evidence="4" id="KW-1185">Reference proteome</keyword>
<dbReference type="Proteomes" id="UP000037460">
    <property type="component" value="Unassembled WGS sequence"/>
</dbReference>
<comment type="caution">
    <text evidence="3">The sequence shown here is derived from an EMBL/GenBank/DDBJ whole genome shotgun (WGS) entry which is preliminary data.</text>
</comment>
<feature type="compositionally biased region" description="Low complexity" evidence="1">
    <location>
        <begin position="964"/>
        <end position="977"/>
    </location>
</feature>
<keyword evidence="2" id="KW-1133">Transmembrane helix</keyword>
<feature type="region of interest" description="Disordered" evidence="1">
    <location>
        <begin position="1"/>
        <end position="31"/>
    </location>
</feature>
<evidence type="ECO:0000256" key="1">
    <source>
        <dbReference type="SAM" id="MobiDB-lite"/>
    </source>
</evidence>
<feature type="transmembrane region" description="Helical" evidence="2">
    <location>
        <begin position="135"/>
        <end position="155"/>
    </location>
</feature>
<evidence type="ECO:0000313" key="4">
    <source>
        <dbReference type="Proteomes" id="UP000037460"/>
    </source>
</evidence>
<gene>
    <name evidence="3" type="ORF">Ctob_002643</name>
</gene>